<dbReference type="PROSITE" id="PS50835">
    <property type="entry name" value="IG_LIKE"/>
    <property type="match status" value="2"/>
</dbReference>
<evidence type="ECO:0000256" key="9">
    <source>
        <dbReference type="ARBA" id="ARBA00023319"/>
    </source>
</evidence>
<keyword evidence="13" id="KW-1185">Reference proteome</keyword>
<keyword evidence="7" id="KW-0472">Membrane</keyword>
<dbReference type="InterPro" id="IPR036179">
    <property type="entry name" value="Ig-like_dom_sf"/>
</dbReference>
<dbReference type="SUPFAM" id="SSF48726">
    <property type="entry name" value="Immunoglobulin"/>
    <property type="match status" value="2"/>
</dbReference>
<evidence type="ECO:0000256" key="2">
    <source>
        <dbReference type="ARBA" id="ARBA00022692"/>
    </source>
</evidence>
<dbReference type="SMART" id="SM00409">
    <property type="entry name" value="IG"/>
    <property type="match status" value="1"/>
</dbReference>
<dbReference type="OrthoDB" id="6513245at2759"/>
<evidence type="ECO:0000256" key="7">
    <source>
        <dbReference type="ARBA" id="ARBA00023136"/>
    </source>
</evidence>
<dbReference type="Pfam" id="PF07679">
    <property type="entry name" value="I-set"/>
    <property type="match status" value="1"/>
</dbReference>
<comment type="caution">
    <text evidence="12">The sequence shown here is derived from an EMBL/GenBank/DDBJ whole genome shotgun (WGS) entry which is preliminary data.</text>
</comment>
<dbReference type="Gene3D" id="2.60.40.10">
    <property type="entry name" value="Immunoglobulins"/>
    <property type="match status" value="2"/>
</dbReference>
<feature type="domain" description="Ig-like" evidence="11">
    <location>
        <begin position="34"/>
        <end position="120"/>
    </location>
</feature>
<evidence type="ECO:0000259" key="11">
    <source>
        <dbReference type="PROSITE" id="PS50835"/>
    </source>
</evidence>
<keyword evidence="9" id="KW-0393">Immunoglobulin domain</keyword>
<evidence type="ECO:0000256" key="3">
    <source>
        <dbReference type="ARBA" id="ARBA00022729"/>
    </source>
</evidence>
<dbReference type="InterPro" id="IPR003598">
    <property type="entry name" value="Ig_sub2"/>
</dbReference>
<comment type="subcellular location">
    <subcellularLocation>
        <location evidence="1">Membrane</location>
        <topology evidence="1">Single-pass membrane protein</topology>
    </subcellularLocation>
</comment>
<dbReference type="GO" id="GO:0098609">
    <property type="term" value="P:cell-cell adhesion"/>
    <property type="evidence" value="ECO:0007669"/>
    <property type="project" value="TreeGrafter"/>
</dbReference>
<dbReference type="InterPro" id="IPR003599">
    <property type="entry name" value="Ig_sub"/>
</dbReference>
<evidence type="ECO:0000256" key="6">
    <source>
        <dbReference type="ARBA" id="ARBA00022989"/>
    </source>
</evidence>
<dbReference type="GO" id="GO:0016020">
    <property type="term" value="C:membrane"/>
    <property type="evidence" value="ECO:0007669"/>
    <property type="project" value="UniProtKB-SubCell"/>
</dbReference>
<name>A0A1V9XVM1_9ACAR</name>
<evidence type="ECO:0000256" key="1">
    <source>
        <dbReference type="ARBA" id="ARBA00004167"/>
    </source>
</evidence>
<feature type="chain" id="PRO_5013252393" evidence="10">
    <location>
        <begin position="32"/>
        <end position="181"/>
    </location>
</feature>
<reference evidence="12 13" key="1">
    <citation type="journal article" date="2017" name="Gigascience">
        <title>Draft genome of the honey bee ectoparasitic mite, Tropilaelaps mercedesae, is shaped by the parasitic life history.</title>
        <authorList>
            <person name="Dong X."/>
            <person name="Armstrong S.D."/>
            <person name="Xia D."/>
            <person name="Makepeace B.L."/>
            <person name="Darby A.C."/>
            <person name="Kadowaki T."/>
        </authorList>
    </citation>
    <scope>NUCLEOTIDE SEQUENCE [LARGE SCALE GENOMIC DNA]</scope>
    <source>
        <strain evidence="12">Wuxi-XJTLU</strain>
    </source>
</reference>
<gene>
    <name evidence="12" type="ORF">BIW11_07070</name>
</gene>
<keyword evidence="2" id="KW-0812">Transmembrane</keyword>
<evidence type="ECO:0000256" key="4">
    <source>
        <dbReference type="ARBA" id="ARBA00022737"/>
    </source>
</evidence>
<dbReference type="InterPro" id="IPR007110">
    <property type="entry name" value="Ig-like_dom"/>
</dbReference>
<feature type="domain" description="Ig-like" evidence="11">
    <location>
        <begin position="125"/>
        <end position="181"/>
    </location>
</feature>
<dbReference type="Proteomes" id="UP000192247">
    <property type="component" value="Unassembled WGS sequence"/>
</dbReference>
<keyword evidence="4" id="KW-0677">Repeat</keyword>
<dbReference type="PANTHER" id="PTHR44170:SF6">
    <property type="entry name" value="CONTACTIN"/>
    <property type="match status" value="1"/>
</dbReference>
<dbReference type="PANTHER" id="PTHR44170">
    <property type="entry name" value="PROTEIN SIDEKICK"/>
    <property type="match status" value="1"/>
</dbReference>
<organism evidence="12 13">
    <name type="scientific">Tropilaelaps mercedesae</name>
    <dbReference type="NCBI Taxonomy" id="418985"/>
    <lineage>
        <taxon>Eukaryota</taxon>
        <taxon>Metazoa</taxon>
        <taxon>Ecdysozoa</taxon>
        <taxon>Arthropoda</taxon>
        <taxon>Chelicerata</taxon>
        <taxon>Arachnida</taxon>
        <taxon>Acari</taxon>
        <taxon>Parasitiformes</taxon>
        <taxon>Mesostigmata</taxon>
        <taxon>Gamasina</taxon>
        <taxon>Dermanyssoidea</taxon>
        <taxon>Laelapidae</taxon>
        <taxon>Tropilaelaps</taxon>
    </lineage>
</organism>
<dbReference type="InterPro" id="IPR013098">
    <property type="entry name" value="Ig_I-set"/>
</dbReference>
<evidence type="ECO:0000256" key="10">
    <source>
        <dbReference type="SAM" id="SignalP"/>
    </source>
</evidence>
<dbReference type="EMBL" id="MNPL01003472">
    <property type="protein sequence ID" value="OQR77481.1"/>
    <property type="molecule type" value="Genomic_DNA"/>
</dbReference>
<keyword evidence="3 10" id="KW-0732">Signal</keyword>
<evidence type="ECO:0000313" key="12">
    <source>
        <dbReference type="EMBL" id="OQR77481.1"/>
    </source>
</evidence>
<dbReference type="InParanoid" id="A0A1V9XVM1"/>
<accession>A0A1V9XVM1</accession>
<dbReference type="FunFam" id="2.60.40.10:FF:000017">
    <property type="entry name" value="Down syndrome cell adhesion molecule b"/>
    <property type="match status" value="1"/>
</dbReference>
<keyword evidence="5" id="KW-0130">Cell adhesion</keyword>
<dbReference type="AlphaFoldDB" id="A0A1V9XVM1"/>
<keyword evidence="8" id="KW-1015">Disulfide bond</keyword>
<evidence type="ECO:0000256" key="5">
    <source>
        <dbReference type="ARBA" id="ARBA00022889"/>
    </source>
</evidence>
<proteinExistence type="predicted"/>
<protein>
    <submittedName>
        <fullName evidence="12">Hemicentin-1-like</fullName>
    </submittedName>
</protein>
<evidence type="ECO:0000256" key="8">
    <source>
        <dbReference type="ARBA" id="ARBA00023157"/>
    </source>
</evidence>
<sequence length="181" mass="19830">MIVVMRCVEAIMYKLVRGLQLCLVLSGFVDAGVPKIAPFGFSENTRGRETKVACISAAGTILRWFKDDQPIQDGLHGVRIQEFQGSLFLTIDSLQAEHSGNYTCTASNREGSSSFSAILAVPVPPVWKKVPDTELVISKFSTAELMCVASGYPEPTVTWLKNGGDNLKPIVKLLLWNLSRI</sequence>
<dbReference type="STRING" id="418985.A0A1V9XVM1"/>
<dbReference type="SMART" id="SM00408">
    <property type="entry name" value="IGc2"/>
    <property type="match status" value="1"/>
</dbReference>
<evidence type="ECO:0000313" key="13">
    <source>
        <dbReference type="Proteomes" id="UP000192247"/>
    </source>
</evidence>
<feature type="signal peptide" evidence="10">
    <location>
        <begin position="1"/>
        <end position="31"/>
    </location>
</feature>
<dbReference type="InterPro" id="IPR013783">
    <property type="entry name" value="Ig-like_fold"/>
</dbReference>
<keyword evidence="6" id="KW-1133">Transmembrane helix</keyword>